<dbReference type="PANTHER" id="PTHR10066:SF67">
    <property type="entry name" value="BETA-GLUCURONIDASE"/>
    <property type="match status" value="1"/>
</dbReference>
<dbReference type="PROSITE" id="PS00719">
    <property type="entry name" value="GLYCOSYL_HYDROL_F2_1"/>
    <property type="match status" value="1"/>
</dbReference>
<dbReference type="GO" id="GO:0030246">
    <property type="term" value="F:carbohydrate binding"/>
    <property type="evidence" value="ECO:0007669"/>
    <property type="project" value="TreeGrafter"/>
</dbReference>
<dbReference type="InterPro" id="IPR017853">
    <property type="entry name" value="GH"/>
</dbReference>
<accession>A0A926FDY3</accession>
<evidence type="ECO:0000256" key="1">
    <source>
        <dbReference type="ARBA" id="ARBA00007401"/>
    </source>
</evidence>
<dbReference type="Pfam" id="PF02836">
    <property type="entry name" value="Glyco_hydro_2_C"/>
    <property type="match status" value="1"/>
</dbReference>
<dbReference type="InterPro" id="IPR036156">
    <property type="entry name" value="Beta-gal/glucu_dom_sf"/>
</dbReference>
<evidence type="ECO:0000256" key="4">
    <source>
        <dbReference type="ARBA" id="ARBA00022801"/>
    </source>
</evidence>
<dbReference type="GO" id="GO:0004566">
    <property type="term" value="F:beta-glucuronidase activity"/>
    <property type="evidence" value="ECO:0007669"/>
    <property type="project" value="UniProtKB-EC"/>
</dbReference>
<dbReference type="InterPro" id="IPR013783">
    <property type="entry name" value="Ig-like_fold"/>
</dbReference>
<dbReference type="GO" id="GO:0019391">
    <property type="term" value="P:glucuronoside catabolic process"/>
    <property type="evidence" value="ECO:0007669"/>
    <property type="project" value="TreeGrafter"/>
</dbReference>
<dbReference type="SUPFAM" id="SSF49303">
    <property type="entry name" value="beta-Galactosidase/glucuronidase domain"/>
    <property type="match status" value="1"/>
</dbReference>
<dbReference type="Gene3D" id="2.60.40.10">
    <property type="entry name" value="Immunoglobulins"/>
    <property type="match status" value="1"/>
</dbReference>
<dbReference type="InterPro" id="IPR008979">
    <property type="entry name" value="Galactose-bd-like_sf"/>
</dbReference>
<dbReference type="PANTHER" id="PTHR10066">
    <property type="entry name" value="BETA-GLUCURONIDASE"/>
    <property type="match status" value="1"/>
</dbReference>
<dbReference type="Pfam" id="PF00703">
    <property type="entry name" value="Glyco_hydro_2"/>
    <property type="match status" value="1"/>
</dbReference>
<dbReference type="SUPFAM" id="SSF51445">
    <property type="entry name" value="(Trans)glycosidases"/>
    <property type="match status" value="1"/>
</dbReference>
<dbReference type="EMBL" id="JACRTE010000006">
    <property type="protein sequence ID" value="MBC8596500.1"/>
    <property type="molecule type" value="Genomic_DNA"/>
</dbReference>
<feature type="domain" description="Glycosyl hydrolases family 2 sugar binding" evidence="9">
    <location>
        <begin position="15"/>
        <end position="179"/>
    </location>
</feature>
<evidence type="ECO:0000256" key="6">
    <source>
        <dbReference type="RuleBase" id="RU361154"/>
    </source>
</evidence>
<evidence type="ECO:0000259" key="8">
    <source>
        <dbReference type="Pfam" id="PF02836"/>
    </source>
</evidence>
<evidence type="ECO:0000256" key="2">
    <source>
        <dbReference type="ARBA" id="ARBA00012761"/>
    </source>
</evidence>
<evidence type="ECO:0000259" key="9">
    <source>
        <dbReference type="Pfam" id="PF02837"/>
    </source>
</evidence>
<dbReference type="InterPro" id="IPR023230">
    <property type="entry name" value="Glyco_hydro_2_CS"/>
</dbReference>
<dbReference type="SUPFAM" id="SSF49785">
    <property type="entry name" value="Galactose-binding domain-like"/>
    <property type="match status" value="1"/>
</dbReference>
<feature type="domain" description="Glycoside hydrolase family 2 immunoglobulin-like beta-sandwich" evidence="7">
    <location>
        <begin position="183"/>
        <end position="276"/>
    </location>
</feature>
<protein>
    <recommendedName>
        <fullName evidence="3">Beta-glucuronidase</fullName>
        <ecNumber evidence="2">3.2.1.31</ecNumber>
    </recommendedName>
</protein>
<dbReference type="InterPro" id="IPR006104">
    <property type="entry name" value="Glyco_hydro_2_N"/>
</dbReference>
<dbReference type="Gene3D" id="3.20.20.80">
    <property type="entry name" value="Glycosidases"/>
    <property type="match status" value="1"/>
</dbReference>
<dbReference type="EC" id="3.2.1.31" evidence="2"/>
<feature type="domain" description="Glycoside hydrolase family 2 catalytic" evidence="8">
    <location>
        <begin position="278"/>
        <end position="573"/>
    </location>
</feature>
<proteinExistence type="inferred from homology"/>
<keyword evidence="4 6" id="KW-0378">Hydrolase</keyword>
<dbReference type="NCBIfam" id="NF007538">
    <property type="entry name" value="PRK10150.1"/>
    <property type="match status" value="1"/>
</dbReference>
<evidence type="ECO:0000256" key="5">
    <source>
        <dbReference type="ARBA" id="ARBA00023295"/>
    </source>
</evidence>
<evidence type="ECO:0000256" key="3">
    <source>
        <dbReference type="ARBA" id="ARBA00016205"/>
    </source>
</evidence>
<dbReference type="RefSeq" id="WP_262431968.1">
    <property type="nucleotide sequence ID" value="NZ_JACRTE010000006.1"/>
</dbReference>
<evidence type="ECO:0000259" key="7">
    <source>
        <dbReference type="Pfam" id="PF00703"/>
    </source>
</evidence>
<dbReference type="InterPro" id="IPR006102">
    <property type="entry name" value="Ig-like_GH2"/>
</dbReference>
<dbReference type="GO" id="GO:0005975">
    <property type="term" value="P:carbohydrate metabolic process"/>
    <property type="evidence" value="ECO:0007669"/>
    <property type="project" value="InterPro"/>
</dbReference>
<dbReference type="PROSITE" id="PS00608">
    <property type="entry name" value="GLYCOSYL_HYDROL_F2_2"/>
    <property type="match status" value="1"/>
</dbReference>
<keyword evidence="5 6" id="KW-0326">Glycosidase</keyword>
<dbReference type="FunFam" id="3.20.20.80:FF:000080">
    <property type="entry name" value="Beta-glucuronidase UidA"/>
    <property type="match status" value="1"/>
</dbReference>
<comment type="caution">
    <text evidence="10">The sequence shown here is derived from an EMBL/GenBank/DDBJ whole genome shotgun (WGS) entry which is preliminary data.</text>
</comment>
<dbReference type="InterPro" id="IPR023232">
    <property type="entry name" value="Glyco_hydro_2_AS"/>
</dbReference>
<keyword evidence="11" id="KW-1185">Reference proteome</keyword>
<organism evidence="10 11">
    <name type="scientific">Qingrenia yutianensis</name>
    <dbReference type="NCBI Taxonomy" id="2763676"/>
    <lineage>
        <taxon>Bacteria</taxon>
        <taxon>Bacillati</taxon>
        <taxon>Bacillota</taxon>
        <taxon>Clostridia</taxon>
        <taxon>Eubacteriales</taxon>
        <taxon>Oscillospiraceae</taxon>
        <taxon>Qingrenia</taxon>
    </lineage>
</organism>
<dbReference type="InterPro" id="IPR006103">
    <property type="entry name" value="Glyco_hydro_2_cat"/>
</dbReference>
<dbReference type="AlphaFoldDB" id="A0A926FDY3"/>
<dbReference type="Proteomes" id="UP000647416">
    <property type="component" value="Unassembled WGS sequence"/>
</dbReference>
<comment type="similarity">
    <text evidence="1 6">Belongs to the glycosyl hydrolase 2 family.</text>
</comment>
<dbReference type="Gene3D" id="2.60.120.260">
    <property type="entry name" value="Galactose-binding domain-like"/>
    <property type="match status" value="1"/>
</dbReference>
<sequence length="576" mass="65949">MLYPQINECREMMCLDGFWNFYAERKDGVMYDNPPDRFDSLRTIAVPASWNDQYEDLYDFFGKGWYEKNEYVPISWSGKNVYIRLGSVSGTAKVWVNGSFAAEHTGTALPIEADITNYVKFGEKNRIVVLADNTLDPWGLPPATLMDNEGRMGFSKSYPAVTYDFFPYGGIQRSVYLYACAETRIEDITVVTSPEKGIAEVSFDIELNRSIKAELWVETDDRKILCTVDGKSAKCVFQTENPRLWNVGEPNLYNARFSIVKDGKTVDCYELTYGIRKVEIQENAIFINGKKVFLKGVGKHEDFYIIGKGFSHALTVKDFALMKKLHANSFRTSHYPYDEKILDYADREGFLVIGETPFVGLNHRNFTNDVLNKALTVLEEMISRDKNHPSVIMWSLANEPCPDCTEADGFFKTLAQAARKLDGTRPITYVAHMEAEDNEPIKYFDIICVNKYYGWYLYPGQIDGSLKEFSDCLDSFYDKYKKGVILTEFGADAIAGMHTSPAQMFSEEYQAEMIEKQYRLFASKTYAAGAHVWAFADFKTAQSISRIIFNRKGIFTREREPKMSAHMLEKLWNDNN</sequence>
<dbReference type="PRINTS" id="PR00132">
    <property type="entry name" value="GLHYDRLASE2"/>
</dbReference>
<name>A0A926FDY3_9FIRM</name>
<dbReference type="Pfam" id="PF02837">
    <property type="entry name" value="Glyco_hydro_2_N"/>
    <property type="match status" value="1"/>
</dbReference>
<evidence type="ECO:0000313" key="10">
    <source>
        <dbReference type="EMBL" id="MBC8596500.1"/>
    </source>
</evidence>
<evidence type="ECO:0000313" key="11">
    <source>
        <dbReference type="Proteomes" id="UP000647416"/>
    </source>
</evidence>
<gene>
    <name evidence="10" type="primary">uidA</name>
    <name evidence="10" type="ORF">H8706_06415</name>
</gene>
<dbReference type="InterPro" id="IPR006101">
    <property type="entry name" value="Glyco_hydro_2"/>
</dbReference>
<reference evidence="10" key="1">
    <citation type="submission" date="2020-08" db="EMBL/GenBank/DDBJ databases">
        <title>Genome public.</title>
        <authorList>
            <person name="Liu C."/>
            <person name="Sun Q."/>
        </authorList>
    </citation>
    <scope>NUCLEOTIDE SEQUENCE</scope>
    <source>
        <strain evidence="10">NSJ-50</strain>
    </source>
</reference>